<feature type="compositionally biased region" description="Pro residues" evidence="1">
    <location>
        <begin position="708"/>
        <end position="718"/>
    </location>
</feature>
<dbReference type="PANTHER" id="PTHR12436">
    <property type="entry name" value="80 KDA MCM3-ASSOCIATED PROTEIN"/>
    <property type="match status" value="1"/>
</dbReference>
<feature type="domain" description="SAC3/GANP/THP3 conserved" evidence="2">
    <location>
        <begin position="81"/>
        <end position="381"/>
    </location>
</feature>
<dbReference type="InterPro" id="IPR005062">
    <property type="entry name" value="SAC3/GANP/THP3_conserved"/>
</dbReference>
<evidence type="ECO:0000259" key="2">
    <source>
        <dbReference type="Pfam" id="PF03399"/>
    </source>
</evidence>
<proteinExistence type="predicted"/>
<dbReference type="InterPro" id="IPR045107">
    <property type="entry name" value="SAC3/GANP/THP3"/>
</dbReference>
<feature type="compositionally biased region" description="Low complexity" evidence="1">
    <location>
        <begin position="624"/>
        <end position="637"/>
    </location>
</feature>
<feature type="region of interest" description="Disordered" evidence="1">
    <location>
        <begin position="1394"/>
        <end position="1442"/>
    </location>
</feature>
<dbReference type="Gene3D" id="1.25.40.990">
    <property type="match status" value="1"/>
</dbReference>
<evidence type="ECO:0000313" key="3">
    <source>
        <dbReference type="EMBL" id="OCF37787.1"/>
    </source>
</evidence>
<evidence type="ECO:0000256" key="1">
    <source>
        <dbReference type="SAM" id="MobiDB-lite"/>
    </source>
</evidence>
<organism evidence="3 4">
    <name type="scientific">Kwoniella heveanensis BCC8398</name>
    <dbReference type="NCBI Taxonomy" id="1296120"/>
    <lineage>
        <taxon>Eukaryota</taxon>
        <taxon>Fungi</taxon>
        <taxon>Dikarya</taxon>
        <taxon>Basidiomycota</taxon>
        <taxon>Agaricomycotina</taxon>
        <taxon>Tremellomycetes</taxon>
        <taxon>Tremellales</taxon>
        <taxon>Cryptococcaceae</taxon>
        <taxon>Kwoniella</taxon>
    </lineage>
</organism>
<keyword evidence="4" id="KW-1185">Reference proteome</keyword>
<dbReference type="GO" id="GO:0006406">
    <property type="term" value="P:mRNA export from nucleus"/>
    <property type="evidence" value="ECO:0007669"/>
    <property type="project" value="TreeGrafter"/>
</dbReference>
<dbReference type="PANTHER" id="PTHR12436:SF3">
    <property type="entry name" value="GERMINAL-CENTER ASSOCIATED NUCLEAR PROTEIN"/>
    <property type="match status" value="1"/>
</dbReference>
<reference evidence="3 4" key="1">
    <citation type="submission" date="2013-07" db="EMBL/GenBank/DDBJ databases">
        <title>The Genome Sequence of Cryptococcus heveanensis BCC8398.</title>
        <authorList>
            <consortium name="The Broad Institute Genome Sequencing Platform"/>
            <person name="Cuomo C."/>
            <person name="Litvintseva A."/>
            <person name="Chen Y."/>
            <person name="Heitman J."/>
            <person name="Sun S."/>
            <person name="Springer D."/>
            <person name="Dromer F."/>
            <person name="Young S.K."/>
            <person name="Zeng Q."/>
            <person name="Gargeya S."/>
            <person name="Fitzgerald M."/>
            <person name="Abouelleil A."/>
            <person name="Alvarado L."/>
            <person name="Berlin A.M."/>
            <person name="Chapman S.B."/>
            <person name="Dewar J."/>
            <person name="Goldberg J."/>
            <person name="Griggs A."/>
            <person name="Gujja S."/>
            <person name="Hansen M."/>
            <person name="Howarth C."/>
            <person name="Imamovic A."/>
            <person name="Larimer J."/>
            <person name="McCowan C."/>
            <person name="Murphy C."/>
            <person name="Pearson M."/>
            <person name="Priest M."/>
            <person name="Roberts A."/>
            <person name="Saif S."/>
            <person name="Shea T."/>
            <person name="Sykes S."/>
            <person name="Wortman J."/>
            <person name="Nusbaum C."/>
            <person name="Birren B."/>
        </authorList>
    </citation>
    <scope>NUCLEOTIDE SEQUENCE [LARGE SCALE GENOMIC DNA]</scope>
    <source>
        <strain evidence="3 4">BCC8398</strain>
    </source>
</reference>
<dbReference type="GO" id="GO:0005737">
    <property type="term" value="C:cytoplasm"/>
    <property type="evidence" value="ECO:0007669"/>
    <property type="project" value="TreeGrafter"/>
</dbReference>
<feature type="region of interest" description="Disordered" evidence="1">
    <location>
        <begin position="607"/>
        <end position="743"/>
    </location>
</feature>
<dbReference type="Proteomes" id="UP000092666">
    <property type="component" value="Unassembled WGS sequence"/>
</dbReference>
<dbReference type="Pfam" id="PF03399">
    <property type="entry name" value="SAC3_GANP"/>
    <property type="match status" value="1"/>
</dbReference>
<evidence type="ECO:0000313" key="4">
    <source>
        <dbReference type="Proteomes" id="UP000092666"/>
    </source>
</evidence>
<dbReference type="STRING" id="1296120.A0A1B9H3E6"/>
<feature type="region of interest" description="Disordered" evidence="1">
    <location>
        <begin position="1343"/>
        <end position="1376"/>
    </location>
</feature>
<gene>
    <name evidence="3" type="ORF">I316_00011</name>
</gene>
<protein>
    <recommendedName>
        <fullName evidence="2">SAC3/GANP/THP3 conserved domain-containing protein</fullName>
    </recommendedName>
</protein>
<feature type="compositionally biased region" description="Low complexity" evidence="1">
    <location>
        <begin position="688"/>
        <end position="701"/>
    </location>
</feature>
<reference evidence="4" key="2">
    <citation type="submission" date="2013-12" db="EMBL/GenBank/DDBJ databases">
        <title>Evolution of pathogenesis and genome organization in the Tremellales.</title>
        <authorList>
            <person name="Cuomo C."/>
            <person name="Litvintseva A."/>
            <person name="Heitman J."/>
            <person name="Chen Y."/>
            <person name="Sun S."/>
            <person name="Springer D."/>
            <person name="Dromer F."/>
            <person name="Young S."/>
            <person name="Zeng Q."/>
            <person name="Chapman S."/>
            <person name="Gujja S."/>
            <person name="Saif S."/>
            <person name="Birren B."/>
        </authorList>
    </citation>
    <scope>NUCLEOTIDE SEQUENCE [LARGE SCALE GENOMIC DNA]</scope>
    <source>
        <strain evidence="4">BCC8398</strain>
    </source>
</reference>
<feature type="compositionally biased region" description="Polar residues" evidence="1">
    <location>
        <begin position="1394"/>
        <end position="1415"/>
    </location>
</feature>
<feature type="region of interest" description="Disordered" evidence="1">
    <location>
        <begin position="1"/>
        <end position="20"/>
    </location>
</feature>
<accession>A0A1B9H3E6</accession>
<name>A0A1B9H3E6_9TREE</name>
<feature type="compositionally biased region" description="Polar residues" evidence="1">
    <location>
        <begin position="1343"/>
        <end position="1352"/>
    </location>
</feature>
<dbReference type="OrthoDB" id="264795at2759"/>
<dbReference type="GO" id="GO:0070390">
    <property type="term" value="C:transcription export complex 2"/>
    <property type="evidence" value="ECO:0007669"/>
    <property type="project" value="TreeGrafter"/>
</dbReference>
<dbReference type="EMBL" id="KI669492">
    <property type="protein sequence ID" value="OCF37787.1"/>
    <property type="molecule type" value="Genomic_DNA"/>
</dbReference>
<sequence>MPAGINALDSGNPDNEDGFNKASKLAARAARFSNKLPGNRYKELEEMRIKERKAFEQQGLIKVGKTELGDAVDMRGTCERMCSEYEREFREYTREIHPFEAGPNKRMDPDRAVAAYSRSDAGAGHGESAILPSDLRTPGTLVRTLDYLFSVIMPTLPPSTSTSVPTPRKALGYSAGFIRDRTRAIRKEFAMQSSWGHEEAIASFERIARWHILCLRELQEESGTNTDMHIDSAELGRCFTSLRQQYNDRREELGVENPCPNEPEFRAYMLIYDLTSKSVSIPTSELPSFILDHPLVKLAWELRRAAQRNFDSQKEGSKGNAELGMNLINRFVKLLKNQRVPYLLSCLLEIRLREMRRSAIRALTRTYPRLRQDPIRVNEVGEVVERRMVLIKTLDKILGCEEQEQEESAWDDIDPVSNSADQEAVDISRKFGLEVYHDVNGPVGVLINLGAPYNDNRDAPYTRRWKLITEKKGSASYVDIVNGRAGVQIDGAAIAQLAPRSTLPVQKAPSFAPPSAVAAPVPSFAKSSAFSFGLPPTDAKPPPAASTSAFSFRAIPKPSSPAPQAVQYEEPPKFFACPPPDHPDYIAMLNKTPVPVSSPFAVGAPNYVPPPGQTSKPSIASLKTDPITGPIPNGTPTVSLEWTGEQDRSEKKKKRAAEDEVPPPAKAPLFSQPGFFSAPPPATTSITSSAPAGPSVVPGPAKTQISPALPPFSIPKPLSPVRSAQPPITSSPQSKKRSASSLLQSTFTKLTSSQLRTSLSHSQIDRRERFDAVPDLCDLLIDEAIQAMIEDNLSEDLGHLVKQRRAALEYQQRKFMRSEAIHQWTAGIFDRLLSAQTRRIAESALLEELKRRYLVRRSIRTWRSWAKTRTRMREEAVKKRDAVNSSLNGMGLSRNRSRAVSLLSHGESSTPTQAFDASTEAARMDSLQIDIEINHAERIKDNFFAPATFLLALARQLAQSHSLHQGHDHYLNMFSTSAFETILSVPSDDFGSPPEAEVTQWLISKFSPPPSQEAGGVYTSDGVDYTTHVVRTGDKLGGRNNMCLFVFEAPLRTTSDQQAAENIADAQDRLGALVKVAESHENRYTPSLLLMTWEDETLDELVDRLDIDNEVGAFASISMVSLQLSDDLDERFSSALNEIVPDVIIKEQVIVQMEDVINTVYPTWLRFADTAGLALNQRPEDTALAGNIFKRGVELINKIPSLAKSALGHVNMENSDGLEIIVLPDFKTEEGDLPFELVDRIAEYLEDDELKGIDDLDLALAPMRQAAVNGQPLPLIPVLQNLSYLVLGEMRYQSTIPLNLFYPTSSAEIDDFVHRYLLSIDRRYQGCIDGSIVNLFQSVTISSTSREPASSGQEKDEGQGQNRLIEGNSPGQMLHSTTNQIADTNTVFNANTNAENRSTSQNNDGVSKGTLTSIPDKQKQKQTKGKRKDAPEHESNAAKSARLLKVLRGVEKTLAEFESSNGNVDDNVNGTGVGAGSPNYGDYQHHDARRLQHGHMNGYDHDHGYGYGHRHGLDEDVNMEMNMGMEVEDGLPLGVV</sequence>